<protein>
    <submittedName>
        <fullName evidence="2">Uncharacterized protein</fullName>
    </submittedName>
</protein>
<gene>
    <name evidence="2" type="ORF">H6P81_009658</name>
</gene>
<dbReference type="AlphaFoldDB" id="A0AAV7ELI5"/>
<dbReference type="EMBL" id="JAINDJ010000004">
    <property type="protein sequence ID" value="KAG9449693.1"/>
    <property type="molecule type" value="Genomic_DNA"/>
</dbReference>
<keyword evidence="3" id="KW-1185">Reference proteome</keyword>
<evidence type="ECO:0000256" key="1">
    <source>
        <dbReference type="SAM" id="MobiDB-lite"/>
    </source>
</evidence>
<proteinExistence type="predicted"/>
<feature type="region of interest" description="Disordered" evidence="1">
    <location>
        <begin position="55"/>
        <end position="97"/>
    </location>
</feature>
<dbReference type="Proteomes" id="UP000825729">
    <property type="component" value="Unassembled WGS sequence"/>
</dbReference>
<dbReference type="PANTHER" id="PTHR35291:SF3">
    <property type="entry name" value="PROTEIN SHROOM-LIKE"/>
    <property type="match status" value="1"/>
</dbReference>
<dbReference type="PANTHER" id="PTHR35291">
    <property type="entry name" value="PROTEIN SHROOM-LIKE"/>
    <property type="match status" value="1"/>
</dbReference>
<name>A0AAV7ELI5_ARIFI</name>
<evidence type="ECO:0000313" key="3">
    <source>
        <dbReference type="Proteomes" id="UP000825729"/>
    </source>
</evidence>
<organism evidence="2 3">
    <name type="scientific">Aristolochia fimbriata</name>
    <name type="common">White veined hardy Dutchman's pipe vine</name>
    <dbReference type="NCBI Taxonomy" id="158543"/>
    <lineage>
        <taxon>Eukaryota</taxon>
        <taxon>Viridiplantae</taxon>
        <taxon>Streptophyta</taxon>
        <taxon>Embryophyta</taxon>
        <taxon>Tracheophyta</taxon>
        <taxon>Spermatophyta</taxon>
        <taxon>Magnoliopsida</taxon>
        <taxon>Magnoliidae</taxon>
        <taxon>Piperales</taxon>
        <taxon>Aristolochiaceae</taxon>
        <taxon>Aristolochia</taxon>
    </lineage>
</organism>
<sequence>MADDLQPGDDLLKMFRSSSASRKSRRGYVRLDPAHVPADNDAKGAEAVAKTAVLASPAAARASPGPSLKKSASTSASRTKSHPLFSFFDPSSRKKPKMKPELVRYLEYIKEGGTWDPTTNRPVIYFK</sequence>
<comment type="caution">
    <text evidence="2">The sequence shown here is derived from an EMBL/GenBank/DDBJ whole genome shotgun (WGS) entry which is preliminary data.</text>
</comment>
<evidence type="ECO:0000313" key="2">
    <source>
        <dbReference type="EMBL" id="KAG9449693.1"/>
    </source>
</evidence>
<accession>A0AAV7ELI5</accession>
<feature type="compositionally biased region" description="Low complexity" evidence="1">
    <location>
        <begin position="55"/>
        <end position="78"/>
    </location>
</feature>
<reference evidence="2 3" key="1">
    <citation type="submission" date="2021-07" db="EMBL/GenBank/DDBJ databases">
        <title>The Aristolochia fimbriata genome: insights into angiosperm evolution, floral development and chemical biosynthesis.</title>
        <authorList>
            <person name="Jiao Y."/>
        </authorList>
    </citation>
    <scope>NUCLEOTIDE SEQUENCE [LARGE SCALE GENOMIC DNA]</scope>
    <source>
        <strain evidence="2">IBCAS-2021</strain>
        <tissue evidence="2">Leaf</tissue>
    </source>
</reference>
<feature type="region of interest" description="Disordered" evidence="1">
    <location>
        <begin position="1"/>
        <end position="43"/>
    </location>
</feature>